<evidence type="ECO:0000256" key="1">
    <source>
        <dbReference type="SAM" id="MobiDB-lite"/>
    </source>
</evidence>
<dbReference type="RefSeq" id="WP_317831704.1">
    <property type="nucleotide sequence ID" value="NZ_CP136920.1"/>
</dbReference>
<keyword evidence="4" id="KW-1185">Reference proteome</keyword>
<sequence>MNEAMSEQYWKSRARFLALGVNFAWCWQRFLPVIVVLNLIFSAFLLVARRAEWGLSTALWIYLGCLILSSIIAFLMARGRFFTEREALLRLETAMGLKNRLTAAASGAISWPKPMKVSGSAVGIRLRPLVLPLAVSLVFLMLGLWMPIRSAPNTVDHGTMAEPTAWKEVAEWAEIIREERLIDPKAAEVLEEQLDELRDLPANEWYKQGSLEAGESLREETRIAMQALARRMQSTSAFLEEMSKGTAGMSTAQLESLDKAWANQLQQLEMSQLAIDPQTLAQLKNLSFKNLQQLSAEDLKNMCEQFKQCAGSCAGAASLAELDLEKITLKIQQMCSGINRGPGPAPLILKDEGTDLATAEREGVSNQDLRNATLGETVAVSSRPGNEDEKTFSGSQRIDDTAQAGIGGDAVWRESFTPQEREALQRYFK</sequence>
<keyword evidence="2" id="KW-1133">Transmembrane helix</keyword>
<feature type="region of interest" description="Disordered" evidence="1">
    <location>
        <begin position="379"/>
        <end position="400"/>
    </location>
</feature>
<dbReference type="Proteomes" id="UP001304300">
    <property type="component" value="Chromosome"/>
</dbReference>
<feature type="transmembrane region" description="Helical" evidence="2">
    <location>
        <begin position="59"/>
        <end position="77"/>
    </location>
</feature>
<organism evidence="3 4">
    <name type="scientific">Rubellicoccus peritrichatus</name>
    <dbReference type="NCBI Taxonomy" id="3080537"/>
    <lineage>
        <taxon>Bacteria</taxon>
        <taxon>Pseudomonadati</taxon>
        <taxon>Verrucomicrobiota</taxon>
        <taxon>Opitutia</taxon>
        <taxon>Puniceicoccales</taxon>
        <taxon>Cerasicoccaceae</taxon>
        <taxon>Rubellicoccus</taxon>
    </lineage>
</organism>
<gene>
    <name evidence="3" type="ORF">RZN69_13890</name>
</gene>
<evidence type="ECO:0000313" key="4">
    <source>
        <dbReference type="Proteomes" id="UP001304300"/>
    </source>
</evidence>
<keyword evidence="2" id="KW-0472">Membrane</keyword>
<feature type="transmembrane region" description="Helical" evidence="2">
    <location>
        <begin position="21"/>
        <end position="47"/>
    </location>
</feature>
<proteinExistence type="predicted"/>
<feature type="transmembrane region" description="Helical" evidence="2">
    <location>
        <begin position="129"/>
        <end position="148"/>
    </location>
</feature>
<dbReference type="EMBL" id="CP136920">
    <property type="protein sequence ID" value="WOO39710.1"/>
    <property type="molecule type" value="Genomic_DNA"/>
</dbReference>
<dbReference type="KEGG" id="puo:RZN69_13890"/>
<dbReference type="AlphaFoldDB" id="A0AAQ3L5Q9"/>
<reference evidence="3 4" key="1">
    <citation type="submission" date="2023-10" db="EMBL/GenBank/DDBJ databases">
        <title>Rubellicoccus peritrichatus gen. nov., sp. nov., isolated from an algae of coral reef tank.</title>
        <authorList>
            <person name="Luo J."/>
        </authorList>
    </citation>
    <scope>NUCLEOTIDE SEQUENCE [LARGE SCALE GENOMIC DNA]</scope>
    <source>
        <strain evidence="3 4">CR14</strain>
    </source>
</reference>
<evidence type="ECO:0000313" key="3">
    <source>
        <dbReference type="EMBL" id="WOO39710.1"/>
    </source>
</evidence>
<name>A0AAQ3L5Q9_9BACT</name>
<evidence type="ECO:0000256" key="2">
    <source>
        <dbReference type="SAM" id="Phobius"/>
    </source>
</evidence>
<accession>A0AAQ3L5Q9</accession>
<keyword evidence="2" id="KW-0812">Transmembrane</keyword>
<protein>
    <submittedName>
        <fullName evidence="3">Uncharacterized protein</fullName>
    </submittedName>
</protein>